<proteinExistence type="predicted"/>
<name>X1LZT1_9ZZZZ</name>
<dbReference type="EMBL" id="BARV01020190">
    <property type="protein sequence ID" value="GAI24583.1"/>
    <property type="molecule type" value="Genomic_DNA"/>
</dbReference>
<organism evidence="1">
    <name type="scientific">marine sediment metagenome</name>
    <dbReference type="NCBI Taxonomy" id="412755"/>
    <lineage>
        <taxon>unclassified sequences</taxon>
        <taxon>metagenomes</taxon>
        <taxon>ecological metagenomes</taxon>
    </lineage>
</organism>
<protein>
    <submittedName>
        <fullName evidence="1">Uncharacterized protein</fullName>
    </submittedName>
</protein>
<accession>X1LZT1</accession>
<evidence type="ECO:0000313" key="1">
    <source>
        <dbReference type="EMBL" id="GAI24583.1"/>
    </source>
</evidence>
<gene>
    <name evidence="1" type="ORF">S06H3_33767</name>
</gene>
<sequence length="50" mass="5727">MSGEVTVPRLHYFPSRLPDETLHSRVSRLHTLSGNLDDRHTLQDLFGSHT</sequence>
<reference evidence="1" key="1">
    <citation type="journal article" date="2014" name="Front. Microbiol.">
        <title>High frequency of phylogenetically diverse reductive dehalogenase-homologous genes in deep subseafloor sedimentary metagenomes.</title>
        <authorList>
            <person name="Kawai M."/>
            <person name="Futagami T."/>
            <person name="Toyoda A."/>
            <person name="Takaki Y."/>
            <person name="Nishi S."/>
            <person name="Hori S."/>
            <person name="Arai W."/>
            <person name="Tsubouchi T."/>
            <person name="Morono Y."/>
            <person name="Uchiyama I."/>
            <person name="Ito T."/>
            <person name="Fujiyama A."/>
            <person name="Inagaki F."/>
            <person name="Takami H."/>
        </authorList>
    </citation>
    <scope>NUCLEOTIDE SEQUENCE</scope>
    <source>
        <strain evidence="1">Expedition CK06-06</strain>
    </source>
</reference>
<feature type="non-terminal residue" evidence="1">
    <location>
        <position position="50"/>
    </location>
</feature>
<comment type="caution">
    <text evidence="1">The sequence shown here is derived from an EMBL/GenBank/DDBJ whole genome shotgun (WGS) entry which is preliminary data.</text>
</comment>
<dbReference type="AlphaFoldDB" id="X1LZT1"/>